<keyword evidence="4" id="KW-0694">RNA-binding</keyword>
<sequence length="468" mass="52179">MFDNLKDKLNLAIKTVQGKKTLSEKNIADALREVRRSLLEADVALEVIKAFITQVEQKLIGQKVADGLTPSQMFIKLVEQELVEIMGVKNDALNLKAQAPAVVMVVGLQGAGKTTSLAKLAVHLKQKEKKKVLLVSSDVYRPAAIEQLKLLAEQTEIDFFPSDISQKPEKIVRDAKEFASKNYFDVLLVDTAGRLHIDDEMMSEVKTLQKSVNPIETLFVIDSMMGQEALRTAKAFADVLPLTGIILTKVDADARGGAALSAKFITGKPIKFLGVGEKVDALESFHPDRIVSKLLGMGDILSLVEDIEQKIDKKKSLKTAKKILKGKFSFEDMKEQLLQMKSMGGMESVLDKMPGMGNIPDNVKNKILDEKKSDKFIVIISSMTKKERYFPNLLKKASRKKRIADGSGTTLQNVNQCIKEFEKMQKMMKKMKGGKMKKMMQKMQGIKGMENMDMEEMMKQMGNNGMPI</sequence>
<keyword evidence="5" id="KW-0342">GTP-binding</keyword>
<dbReference type="SUPFAM" id="SSF47446">
    <property type="entry name" value="Signal peptide-binding domain"/>
    <property type="match status" value="1"/>
</dbReference>
<dbReference type="GO" id="GO:0008312">
    <property type="term" value="F:7S RNA binding"/>
    <property type="evidence" value="ECO:0007669"/>
    <property type="project" value="InterPro"/>
</dbReference>
<evidence type="ECO:0000256" key="1">
    <source>
        <dbReference type="ARBA" id="ARBA00005450"/>
    </source>
</evidence>
<dbReference type="AlphaFoldDB" id="A0A1W1CEU4"/>
<dbReference type="SMART" id="SM00963">
    <property type="entry name" value="SRP54_N"/>
    <property type="match status" value="1"/>
</dbReference>
<keyword evidence="7" id="KW-0687">Ribonucleoprotein</keyword>
<dbReference type="PANTHER" id="PTHR11564">
    <property type="entry name" value="SIGNAL RECOGNITION PARTICLE 54K PROTEIN SRP54"/>
    <property type="match status" value="1"/>
</dbReference>
<reference evidence="10" key="1">
    <citation type="submission" date="2016-10" db="EMBL/GenBank/DDBJ databases">
        <authorList>
            <person name="de Groot N.N."/>
        </authorList>
    </citation>
    <scope>NUCLEOTIDE SEQUENCE</scope>
</reference>
<dbReference type="SMART" id="SM00962">
    <property type="entry name" value="SRP54"/>
    <property type="match status" value="1"/>
</dbReference>
<evidence type="ECO:0000256" key="7">
    <source>
        <dbReference type="ARBA" id="ARBA00023274"/>
    </source>
</evidence>
<dbReference type="InterPro" id="IPR013822">
    <property type="entry name" value="Signal_recog_particl_SRP54_hlx"/>
</dbReference>
<evidence type="ECO:0000259" key="9">
    <source>
        <dbReference type="PROSITE" id="PS00300"/>
    </source>
</evidence>
<dbReference type="EMBL" id="FPHJ01000042">
    <property type="protein sequence ID" value="SFV64257.1"/>
    <property type="molecule type" value="Genomic_DNA"/>
</dbReference>
<dbReference type="PANTHER" id="PTHR11564:SF5">
    <property type="entry name" value="SIGNAL RECOGNITION PARTICLE SUBUNIT SRP54"/>
    <property type="match status" value="1"/>
</dbReference>
<dbReference type="Gene3D" id="1.20.120.140">
    <property type="entry name" value="Signal recognition particle SRP54, nucleotide-binding domain"/>
    <property type="match status" value="1"/>
</dbReference>
<dbReference type="Pfam" id="PF00448">
    <property type="entry name" value="SRP54"/>
    <property type="match status" value="1"/>
</dbReference>
<dbReference type="PROSITE" id="PS00300">
    <property type="entry name" value="SRP54"/>
    <property type="match status" value="1"/>
</dbReference>
<evidence type="ECO:0000256" key="3">
    <source>
        <dbReference type="ARBA" id="ARBA00022801"/>
    </source>
</evidence>
<dbReference type="GO" id="GO:0005525">
    <property type="term" value="F:GTP binding"/>
    <property type="evidence" value="ECO:0007669"/>
    <property type="project" value="UniProtKB-KW"/>
</dbReference>
<evidence type="ECO:0000256" key="8">
    <source>
        <dbReference type="ARBA" id="ARBA00035672"/>
    </source>
</evidence>
<evidence type="ECO:0000256" key="5">
    <source>
        <dbReference type="ARBA" id="ARBA00023134"/>
    </source>
</evidence>
<dbReference type="GO" id="GO:0005786">
    <property type="term" value="C:signal recognition particle, endoplasmic reticulum targeting"/>
    <property type="evidence" value="ECO:0007669"/>
    <property type="project" value="UniProtKB-KW"/>
</dbReference>
<dbReference type="GO" id="GO:0006614">
    <property type="term" value="P:SRP-dependent cotranslational protein targeting to membrane"/>
    <property type="evidence" value="ECO:0007669"/>
    <property type="project" value="InterPro"/>
</dbReference>
<dbReference type="InterPro" id="IPR042101">
    <property type="entry name" value="SRP54_N_sf"/>
</dbReference>
<evidence type="ECO:0000256" key="2">
    <source>
        <dbReference type="ARBA" id="ARBA00022741"/>
    </source>
</evidence>
<proteinExistence type="inferred from homology"/>
<dbReference type="InterPro" id="IPR000897">
    <property type="entry name" value="SRP54_GTPase_dom"/>
</dbReference>
<dbReference type="InterPro" id="IPR004780">
    <property type="entry name" value="SRP"/>
</dbReference>
<dbReference type="SMART" id="SM00382">
    <property type="entry name" value="AAA"/>
    <property type="match status" value="1"/>
</dbReference>
<dbReference type="HAMAP" id="MF_00306">
    <property type="entry name" value="SRP54"/>
    <property type="match status" value="1"/>
</dbReference>
<keyword evidence="6" id="KW-0733">Signal recognition particle</keyword>
<comment type="similarity">
    <text evidence="1">Belongs to the GTP-binding SRP family. SRP54 subfamily.</text>
</comment>
<protein>
    <recommendedName>
        <fullName evidence="8">signal-recognition-particle GTPase</fullName>
        <ecNumber evidence="8">3.6.5.4</ecNumber>
    </recommendedName>
</protein>
<keyword evidence="2" id="KW-0547">Nucleotide-binding</keyword>
<dbReference type="InterPro" id="IPR036891">
    <property type="entry name" value="Signal_recog_part_SRP54_M_sf"/>
</dbReference>
<feature type="domain" description="SRP54-type proteins GTP-binding" evidence="9">
    <location>
        <begin position="269"/>
        <end position="282"/>
    </location>
</feature>
<dbReference type="Gene3D" id="3.40.50.300">
    <property type="entry name" value="P-loop containing nucleotide triphosphate hydrolases"/>
    <property type="match status" value="1"/>
</dbReference>
<organism evidence="10">
    <name type="scientific">hydrothermal vent metagenome</name>
    <dbReference type="NCBI Taxonomy" id="652676"/>
    <lineage>
        <taxon>unclassified sequences</taxon>
        <taxon>metagenomes</taxon>
        <taxon>ecological metagenomes</taxon>
    </lineage>
</organism>
<dbReference type="InterPro" id="IPR003593">
    <property type="entry name" value="AAA+_ATPase"/>
</dbReference>
<dbReference type="InterPro" id="IPR022941">
    <property type="entry name" value="SRP54"/>
</dbReference>
<evidence type="ECO:0000256" key="4">
    <source>
        <dbReference type="ARBA" id="ARBA00022884"/>
    </source>
</evidence>
<dbReference type="SUPFAM" id="SSF52540">
    <property type="entry name" value="P-loop containing nucleoside triphosphate hydrolases"/>
    <property type="match status" value="1"/>
</dbReference>
<dbReference type="Pfam" id="PF02881">
    <property type="entry name" value="SRP54_N"/>
    <property type="match status" value="1"/>
</dbReference>
<dbReference type="Gene3D" id="1.10.260.30">
    <property type="entry name" value="Signal recognition particle, SRP54 subunit, M-domain"/>
    <property type="match status" value="1"/>
</dbReference>
<dbReference type="EC" id="3.6.5.4" evidence="8"/>
<evidence type="ECO:0000313" key="10">
    <source>
        <dbReference type="EMBL" id="SFV64257.1"/>
    </source>
</evidence>
<evidence type="ECO:0000256" key="6">
    <source>
        <dbReference type="ARBA" id="ARBA00023135"/>
    </source>
</evidence>
<dbReference type="CDD" id="cd18539">
    <property type="entry name" value="SRP_G"/>
    <property type="match status" value="1"/>
</dbReference>
<dbReference type="InterPro" id="IPR027417">
    <property type="entry name" value="P-loop_NTPase"/>
</dbReference>
<dbReference type="InterPro" id="IPR004125">
    <property type="entry name" value="Signal_recog_particle_SRP54_M"/>
</dbReference>
<gene>
    <name evidence="10" type="ORF">MNB_SUP05-5-696</name>
</gene>
<dbReference type="FunFam" id="3.40.50.300:FF:000022">
    <property type="entry name" value="Signal recognition particle 54 kDa subunit"/>
    <property type="match status" value="1"/>
</dbReference>
<keyword evidence="3" id="KW-0378">Hydrolase</keyword>
<accession>A0A1W1CEU4</accession>
<dbReference type="Pfam" id="PF02978">
    <property type="entry name" value="SRP_SPB"/>
    <property type="match status" value="1"/>
</dbReference>
<name>A0A1W1CEU4_9ZZZZ</name>
<dbReference type="NCBIfam" id="TIGR00959">
    <property type="entry name" value="ffh"/>
    <property type="match status" value="1"/>
</dbReference>
<dbReference type="GO" id="GO:0003924">
    <property type="term" value="F:GTPase activity"/>
    <property type="evidence" value="ECO:0007669"/>
    <property type="project" value="InterPro"/>
</dbReference>